<dbReference type="InterPro" id="IPR007533">
    <property type="entry name" value="Cyt_c_oxidase_assmbl_CtaG"/>
</dbReference>
<dbReference type="PANTHER" id="PTHR21320">
    <property type="entry name" value="CYTOCHROME C OXIDASE ASSEMBLY PROTEIN COX11-RELATED"/>
    <property type="match status" value="1"/>
</dbReference>
<comment type="function">
    <text evidence="1">Exerts its effect at some terminal stage of cytochrome c oxidase synthesis, probably by being involved in the insertion of the copper B into subunit I.</text>
</comment>
<dbReference type="RefSeq" id="WP_015259769.1">
    <property type="nucleotide sequence ID" value="NC_019902.2"/>
</dbReference>
<dbReference type="HOGENOM" id="CLU_045000_5_2_6"/>
<dbReference type="PATRIC" id="fig|1255043.3.peg.3051"/>
<evidence type="ECO:0000256" key="2">
    <source>
        <dbReference type="ARBA" id="ARBA00004382"/>
    </source>
</evidence>
<comment type="similarity">
    <text evidence="3">Belongs to the COX11/CtaG family.</text>
</comment>
<feature type="transmembrane region" description="Helical" evidence="10">
    <location>
        <begin position="16"/>
        <end position="37"/>
    </location>
</feature>
<evidence type="ECO:0000256" key="6">
    <source>
        <dbReference type="ARBA" id="ARBA00022968"/>
    </source>
</evidence>
<evidence type="ECO:0000256" key="5">
    <source>
        <dbReference type="ARBA" id="ARBA00022692"/>
    </source>
</evidence>
<evidence type="ECO:0000313" key="12">
    <source>
        <dbReference type="Proteomes" id="UP000010809"/>
    </source>
</evidence>
<accession>L0E1Z3</accession>
<dbReference type="EMBL" id="CP003989">
    <property type="protein sequence ID" value="AGA34661.1"/>
    <property type="molecule type" value="Genomic_DNA"/>
</dbReference>
<evidence type="ECO:0000256" key="3">
    <source>
        <dbReference type="ARBA" id="ARBA00009620"/>
    </source>
</evidence>
<organism evidence="11 12">
    <name type="scientific">Thioalkalivibrio nitratireducens (strain DSM 14787 / UNIQEM 213 / ALEN2)</name>
    <dbReference type="NCBI Taxonomy" id="1255043"/>
    <lineage>
        <taxon>Bacteria</taxon>
        <taxon>Pseudomonadati</taxon>
        <taxon>Pseudomonadota</taxon>
        <taxon>Gammaproteobacteria</taxon>
        <taxon>Chromatiales</taxon>
        <taxon>Ectothiorhodospiraceae</taxon>
        <taxon>Thioalkalivibrio</taxon>
    </lineage>
</organism>
<dbReference type="OrthoDB" id="9804841at2"/>
<keyword evidence="7 10" id="KW-1133">Transmembrane helix</keyword>
<sequence>MKGNDVYLRRSNRRTAIRLGAVVLGMFGFGFALVPLYDVICEVTGLNGRSASLTGTSAPAVATVDTERTVIVEFVAIRNQGLDWGFSPAVTQMEVHPGRQYVTHFVASNRREDAAVGQAVPSVSPSSAARHFSKTECFCFTRQAFGPRESREMPVAFVVDPGLPPRVERITLAYTLFELKDTASGPRGQSDERGT</sequence>
<dbReference type="InterPro" id="IPR023471">
    <property type="entry name" value="CtaG/Cox11_dom_sf"/>
</dbReference>
<keyword evidence="5 10" id="KW-0812">Transmembrane</keyword>
<dbReference type="PANTHER" id="PTHR21320:SF3">
    <property type="entry name" value="CYTOCHROME C OXIDASE ASSEMBLY PROTEIN COX11, MITOCHONDRIAL-RELATED"/>
    <property type="match status" value="1"/>
</dbReference>
<dbReference type="NCBIfam" id="NF003465">
    <property type="entry name" value="PRK05089.1"/>
    <property type="match status" value="1"/>
</dbReference>
<keyword evidence="6" id="KW-0735">Signal-anchor</keyword>
<keyword evidence="8" id="KW-0186">Copper</keyword>
<protein>
    <recommendedName>
        <fullName evidence="4">Cytochrome c oxidase assembly protein CtaG</fullName>
    </recommendedName>
</protein>
<dbReference type="Gene3D" id="2.60.370.10">
    <property type="entry name" value="Ctag/Cox11"/>
    <property type="match status" value="1"/>
</dbReference>
<comment type="subcellular location">
    <subcellularLocation>
        <location evidence="2">Cell inner membrane</location>
        <topology evidence="2">Single-pass type II membrane protein</topology>
        <orientation evidence="2">Periplasmic side</orientation>
    </subcellularLocation>
</comment>
<dbReference type="GO" id="GO:0005886">
    <property type="term" value="C:plasma membrane"/>
    <property type="evidence" value="ECO:0007669"/>
    <property type="project" value="UniProtKB-SubCell"/>
</dbReference>
<evidence type="ECO:0000256" key="10">
    <source>
        <dbReference type="SAM" id="Phobius"/>
    </source>
</evidence>
<proteinExistence type="inferred from homology"/>
<evidence type="ECO:0000256" key="4">
    <source>
        <dbReference type="ARBA" id="ARBA00015384"/>
    </source>
</evidence>
<dbReference type="KEGG" id="tni:TVNIR_3024"/>
<dbReference type="AlphaFoldDB" id="L0E1Z3"/>
<evidence type="ECO:0000256" key="9">
    <source>
        <dbReference type="ARBA" id="ARBA00023136"/>
    </source>
</evidence>
<evidence type="ECO:0000256" key="7">
    <source>
        <dbReference type="ARBA" id="ARBA00022989"/>
    </source>
</evidence>
<reference evidence="11" key="1">
    <citation type="submission" date="2015-12" db="EMBL/GenBank/DDBJ databases">
        <authorList>
            <person name="Tikhonova T.V."/>
            <person name="Pavlov A.R."/>
            <person name="Beletsky A.V."/>
            <person name="Mardanov A.V."/>
            <person name="Sorokin D.Y."/>
            <person name="Ravin N.V."/>
            <person name="Popov V.O."/>
        </authorList>
    </citation>
    <scope>NUCLEOTIDE SEQUENCE</scope>
    <source>
        <strain evidence="11">DSM 14787</strain>
    </source>
</reference>
<dbReference type="Proteomes" id="UP000010809">
    <property type="component" value="Chromosome"/>
</dbReference>
<dbReference type="eggNOG" id="COG3175">
    <property type="taxonomic scope" value="Bacteria"/>
</dbReference>
<gene>
    <name evidence="11" type="primary">ctaG [H]</name>
    <name evidence="11" type="ordered locus">TVNIR_3024</name>
</gene>
<dbReference type="SUPFAM" id="SSF110111">
    <property type="entry name" value="Ctag/Cox11"/>
    <property type="match status" value="1"/>
</dbReference>
<dbReference type="PIRSF" id="PIRSF005413">
    <property type="entry name" value="COX11"/>
    <property type="match status" value="1"/>
</dbReference>
<keyword evidence="9 10" id="KW-0472">Membrane</keyword>
<evidence type="ECO:0000256" key="8">
    <source>
        <dbReference type="ARBA" id="ARBA00023008"/>
    </source>
</evidence>
<dbReference type="STRING" id="1255043.TVNIR_3024"/>
<name>L0E1Z3_THIND</name>
<keyword evidence="12" id="KW-1185">Reference proteome</keyword>
<dbReference type="Pfam" id="PF04442">
    <property type="entry name" value="CtaG_Cox11"/>
    <property type="match status" value="1"/>
</dbReference>
<dbReference type="GO" id="GO:0005507">
    <property type="term" value="F:copper ion binding"/>
    <property type="evidence" value="ECO:0007669"/>
    <property type="project" value="InterPro"/>
</dbReference>
<evidence type="ECO:0000256" key="1">
    <source>
        <dbReference type="ARBA" id="ARBA00004007"/>
    </source>
</evidence>
<evidence type="ECO:0000313" key="11">
    <source>
        <dbReference type="EMBL" id="AGA34661.1"/>
    </source>
</evidence>